<keyword evidence="1" id="KW-0732">Signal</keyword>
<name>A0A0K9PL49_ZOSMR</name>
<dbReference type="Proteomes" id="UP000036987">
    <property type="component" value="Unassembled WGS sequence"/>
</dbReference>
<gene>
    <name evidence="2" type="ORF">ZOSMA_209G00020</name>
</gene>
<reference evidence="3" key="1">
    <citation type="journal article" date="2016" name="Nature">
        <title>The genome of the seagrass Zostera marina reveals angiosperm adaptation to the sea.</title>
        <authorList>
            <person name="Olsen J.L."/>
            <person name="Rouze P."/>
            <person name="Verhelst B."/>
            <person name="Lin Y.-C."/>
            <person name="Bayer T."/>
            <person name="Collen J."/>
            <person name="Dattolo E."/>
            <person name="De Paoli E."/>
            <person name="Dittami S."/>
            <person name="Maumus F."/>
            <person name="Michel G."/>
            <person name="Kersting A."/>
            <person name="Lauritano C."/>
            <person name="Lohaus R."/>
            <person name="Toepel M."/>
            <person name="Tonon T."/>
            <person name="Vanneste K."/>
            <person name="Amirebrahimi M."/>
            <person name="Brakel J."/>
            <person name="Bostroem C."/>
            <person name="Chovatia M."/>
            <person name="Grimwood J."/>
            <person name="Jenkins J.W."/>
            <person name="Jueterbock A."/>
            <person name="Mraz A."/>
            <person name="Stam W.T."/>
            <person name="Tice H."/>
            <person name="Bornberg-Bauer E."/>
            <person name="Green P.J."/>
            <person name="Pearson G.A."/>
            <person name="Procaccini G."/>
            <person name="Duarte C.M."/>
            <person name="Schmutz J."/>
            <person name="Reusch T.B.H."/>
            <person name="Van de Peer Y."/>
        </authorList>
    </citation>
    <scope>NUCLEOTIDE SEQUENCE [LARGE SCALE GENOMIC DNA]</scope>
    <source>
        <strain evidence="3">cv. Finnish</strain>
    </source>
</reference>
<feature type="signal peptide" evidence="1">
    <location>
        <begin position="1"/>
        <end position="23"/>
    </location>
</feature>
<accession>A0A0K9PL49</accession>
<keyword evidence="3" id="KW-1185">Reference proteome</keyword>
<organism evidence="2 3">
    <name type="scientific">Zostera marina</name>
    <name type="common">Eelgrass</name>
    <dbReference type="NCBI Taxonomy" id="29655"/>
    <lineage>
        <taxon>Eukaryota</taxon>
        <taxon>Viridiplantae</taxon>
        <taxon>Streptophyta</taxon>
        <taxon>Embryophyta</taxon>
        <taxon>Tracheophyta</taxon>
        <taxon>Spermatophyta</taxon>
        <taxon>Magnoliopsida</taxon>
        <taxon>Liliopsida</taxon>
        <taxon>Zosteraceae</taxon>
        <taxon>Zostera</taxon>
    </lineage>
</organism>
<dbReference type="EMBL" id="LFYR01000756">
    <property type="protein sequence ID" value="KMZ69669.1"/>
    <property type="molecule type" value="Genomic_DNA"/>
</dbReference>
<proteinExistence type="predicted"/>
<evidence type="ECO:0000256" key="1">
    <source>
        <dbReference type="SAM" id="SignalP"/>
    </source>
</evidence>
<evidence type="ECO:0000313" key="2">
    <source>
        <dbReference type="EMBL" id="KMZ69669.1"/>
    </source>
</evidence>
<dbReference type="OrthoDB" id="753354at2759"/>
<sequence>MKIDERNLAFHFIILLMVVSSSGDWVDYPSGVRCCSYIQVERCDPLNADANFACRDVCHYGGCSKGGQCEEGTSDIGTTDRFCHCNC</sequence>
<dbReference type="AlphaFoldDB" id="A0A0K9PL49"/>
<feature type="chain" id="PRO_5005528011" evidence="1">
    <location>
        <begin position="24"/>
        <end position="87"/>
    </location>
</feature>
<evidence type="ECO:0000313" key="3">
    <source>
        <dbReference type="Proteomes" id="UP000036987"/>
    </source>
</evidence>
<protein>
    <submittedName>
        <fullName evidence="2">Uncharacterized protein</fullName>
    </submittedName>
</protein>
<comment type="caution">
    <text evidence="2">The sequence shown here is derived from an EMBL/GenBank/DDBJ whole genome shotgun (WGS) entry which is preliminary data.</text>
</comment>